<evidence type="ECO:0000256" key="3">
    <source>
        <dbReference type="ARBA" id="ARBA00023122"/>
    </source>
</evidence>
<keyword evidence="3 7" id="KW-0129">CBS domain</keyword>
<dbReference type="GO" id="GO:0019146">
    <property type="term" value="F:arabinose-5-phosphate isomerase activity"/>
    <property type="evidence" value="ECO:0007669"/>
    <property type="project" value="UniProtKB-ARBA"/>
</dbReference>
<evidence type="ECO:0000256" key="4">
    <source>
        <dbReference type="PIRNR" id="PIRNR004692"/>
    </source>
</evidence>
<dbReference type="CDD" id="cd04604">
    <property type="entry name" value="CBS_pair_SIS_assoc"/>
    <property type="match status" value="1"/>
</dbReference>
<dbReference type="InterPro" id="IPR046348">
    <property type="entry name" value="SIS_dom_sf"/>
</dbReference>
<dbReference type="Pfam" id="PF00571">
    <property type="entry name" value="CBS"/>
    <property type="match status" value="2"/>
</dbReference>
<dbReference type="OrthoDB" id="9762536at2"/>
<dbReference type="Gene3D" id="3.10.580.10">
    <property type="entry name" value="CBS-domain"/>
    <property type="match status" value="1"/>
</dbReference>
<dbReference type="Pfam" id="PF01380">
    <property type="entry name" value="SIS"/>
    <property type="match status" value="1"/>
</dbReference>
<dbReference type="GO" id="GO:0097367">
    <property type="term" value="F:carbohydrate derivative binding"/>
    <property type="evidence" value="ECO:0007669"/>
    <property type="project" value="InterPro"/>
</dbReference>
<evidence type="ECO:0000256" key="7">
    <source>
        <dbReference type="PROSITE-ProRule" id="PRU00703"/>
    </source>
</evidence>
<dbReference type="AlphaFoldDB" id="A0A558R3T5"/>
<evidence type="ECO:0000256" key="5">
    <source>
        <dbReference type="PIRSR" id="PIRSR004692-2"/>
    </source>
</evidence>
<comment type="similarity">
    <text evidence="1 4">Belongs to the SIS family. GutQ/KpsF subfamily.</text>
</comment>
<evidence type="ECO:0000256" key="1">
    <source>
        <dbReference type="ARBA" id="ARBA00008165"/>
    </source>
</evidence>
<dbReference type="GO" id="GO:0005975">
    <property type="term" value="P:carbohydrate metabolic process"/>
    <property type="evidence" value="ECO:0007669"/>
    <property type="project" value="InterPro"/>
</dbReference>
<evidence type="ECO:0000313" key="10">
    <source>
        <dbReference type="EMBL" id="TVV74046.1"/>
    </source>
</evidence>
<feature type="site" description="Catalytically relevant" evidence="6">
    <location>
        <position position="160"/>
    </location>
</feature>
<gene>
    <name evidence="10" type="ORF">FOY91_10835</name>
</gene>
<sequence>MALGLVRSSHRHGPVGDQELLRRGREVVDLEAAALAQLGASLDDTFVQAVSLLLEATGRIVVTGMGKSGHIARKVAATLASTRSPAIFVHPAEASHGDLGMLVPGDVLLAFTNSGGTPELRSIVAHAQALAVPVIGITSRRDAPVLRHADVTLVLPPAREACPANIAPTTSTVLMLALGDALAMATMHARGTSREGLQALHPGGSIGQRLTRVSAIMHLGETLPLVQQAMPMREVIVRMTSMSFGVAGVVDADGRLVGVITDGDLRRHIDELMDATAVEVMTRDPVTVTADTFAEDCVALMEQCRITSLFVTDVAAPGRPVGLVHVHDFLRLGTV</sequence>
<dbReference type="GO" id="GO:0046872">
    <property type="term" value="F:metal ion binding"/>
    <property type="evidence" value="ECO:0007669"/>
    <property type="project" value="UniProtKB-KW"/>
</dbReference>
<feature type="domain" description="SIS" evidence="9">
    <location>
        <begin position="49"/>
        <end position="192"/>
    </location>
</feature>
<name>A0A558R3T5_9SPHN</name>
<proteinExistence type="inferred from homology"/>
<dbReference type="InterPro" id="IPR001347">
    <property type="entry name" value="SIS_dom"/>
</dbReference>
<dbReference type="CDD" id="cd05014">
    <property type="entry name" value="SIS_Kpsf"/>
    <property type="match status" value="1"/>
</dbReference>
<dbReference type="SUPFAM" id="SSF53697">
    <property type="entry name" value="SIS domain"/>
    <property type="match status" value="1"/>
</dbReference>
<keyword evidence="2" id="KW-0677">Repeat</keyword>
<evidence type="ECO:0000259" key="8">
    <source>
        <dbReference type="PROSITE" id="PS51371"/>
    </source>
</evidence>
<keyword evidence="11" id="KW-1185">Reference proteome</keyword>
<dbReference type="SMART" id="SM00116">
    <property type="entry name" value="CBS"/>
    <property type="match status" value="2"/>
</dbReference>
<dbReference type="PIRSF" id="PIRSF004692">
    <property type="entry name" value="KdsD_KpsF"/>
    <property type="match status" value="1"/>
</dbReference>
<feature type="domain" description="CBS" evidence="8">
    <location>
        <begin position="217"/>
        <end position="275"/>
    </location>
</feature>
<evidence type="ECO:0000259" key="9">
    <source>
        <dbReference type="PROSITE" id="PS51464"/>
    </source>
</evidence>
<dbReference type="GO" id="GO:1901135">
    <property type="term" value="P:carbohydrate derivative metabolic process"/>
    <property type="evidence" value="ECO:0007669"/>
    <property type="project" value="InterPro"/>
</dbReference>
<dbReference type="InterPro" id="IPR035474">
    <property type="entry name" value="SIS_Kpsf"/>
</dbReference>
<keyword evidence="10" id="KW-0413">Isomerase</keyword>
<dbReference type="PANTHER" id="PTHR42745:SF1">
    <property type="entry name" value="ARABINOSE 5-PHOSPHATE ISOMERASE KDSD"/>
    <property type="match status" value="1"/>
</dbReference>
<dbReference type="Proteomes" id="UP000318681">
    <property type="component" value="Unassembled WGS sequence"/>
</dbReference>
<dbReference type="Gene3D" id="3.40.50.10490">
    <property type="entry name" value="Glucose-6-phosphate isomerase like protein, domain 1"/>
    <property type="match status" value="1"/>
</dbReference>
<reference evidence="10 11" key="1">
    <citation type="submission" date="2019-07" db="EMBL/GenBank/DDBJ databases">
        <title>Sphingomonas solaris sp. nov., isolated from a solar panel from Boston, Massachusetts.</title>
        <authorList>
            <person name="Tanner K."/>
            <person name="Pascual J."/>
            <person name="Mancuso C."/>
            <person name="Pereto J."/>
            <person name="Khalil A."/>
            <person name="Vilanova C."/>
        </authorList>
    </citation>
    <scope>NUCLEOTIDE SEQUENCE [LARGE SCALE GENOMIC DNA]</scope>
    <source>
        <strain evidence="10 11">R4DWN</strain>
    </source>
</reference>
<dbReference type="InterPro" id="IPR004800">
    <property type="entry name" value="KdsD/KpsF-type"/>
</dbReference>
<comment type="caution">
    <text evidence="10">The sequence shown here is derived from an EMBL/GenBank/DDBJ whole genome shotgun (WGS) entry which is preliminary data.</text>
</comment>
<feature type="site" description="Catalytically relevant" evidence="6">
    <location>
        <position position="67"/>
    </location>
</feature>
<protein>
    <submittedName>
        <fullName evidence="10">KpsF/GutQ family sugar-phosphate isomerase</fullName>
    </submittedName>
</protein>
<feature type="domain" description="CBS" evidence="8">
    <location>
        <begin position="281"/>
        <end position="335"/>
    </location>
</feature>
<dbReference type="FunFam" id="3.40.50.10490:FF:000011">
    <property type="entry name" value="Arabinose 5-phosphate isomerase"/>
    <property type="match status" value="1"/>
</dbReference>
<feature type="binding site" evidence="5">
    <location>
        <position position="90"/>
    </location>
    <ligand>
        <name>Zn(2+)</name>
        <dbReference type="ChEBI" id="CHEBI:29105"/>
    </ligand>
</feature>
<dbReference type="NCBIfam" id="TIGR00393">
    <property type="entry name" value="kpsF"/>
    <property type="match status" value="1"/>
</dbReference>
<dbReference type="PANTHER" id="PTHR42745">
    <property type="match status" value="1"/>
</dbReference>
<dbReference type="EMBL" id="VNIM01000039">
    <property type="protein sequence ID" value="TVV74046.1"/>
    <property type="molecule type" value="Genomic_DNA"/>
</dbReference>
<dbReference type="PROSITE" id="PS51464">
    <property type="entry name" value="SIS"/>
    <property type="match status" value="1"/>
</dbReference>
<dbReference type="PROSITE" id="PS51371">
    <property type="entry name" value="CBS"/>
    <property type="match status" value="2"/>
</dbReference>
<dbReference type="InterPro" id="IPR000644">
    <property type="entry name" value="CBS_dom"/>
</dbReference>
<evidence type="ECO:0000313" key="11">
    <source>
        <dbReference type="Proteomes" id="UP000318681"/>
    </source>
</evidence>
<dbReference type="InterPro" id="IPR046342">
    <property type="entry name" value="CBS_dom_sf"/>
</dbReference>
<organism evidence="10 11">
    <name type="scientific">Alterirhizorhabdus solaris</name>
    <dbReference type="NCBI Taxonomy" id="2529389"/>
    <lineage>
        <taxon>Bacteria</taxon>
        <taxon>Pseudomonadati</taxon>
        <taxon>Pseudomonadota</taxon>
        <taxon>Alphaproteobacteria</taxon>
        <taxon>Sphingomonadales</taxon>
        <taxon>Rhizorhabdaceae</taxon>
        <taxon>Alterirhizorhabdus</taxon>
    </lineage>
</organism>
<dbReference type="InterPro" id="IPR050986">
    <property type="entry name" value="GutQ/KpsF_isomerases"/>
</dbReference>
<feature type="site" description="Catalytically relevant" evidence="6">
    <location>
        <position position="201"/>
    </location>
</feature>
<keyword evidence="5" id="KW-0862">Zinc</keyword>
<evidence type="ECO:0000256" key="6">
    <source>
        <dbReference type="PIRSR" id="PIRSR004692-3"/>
    </source>
</evidence>
<feature type="site" description="Catalytically relevant" evidence="6">
    <location>
        <position position="119"/>
    </location>
</feature>
<accession>A0A558R3T5</accession>
<dbReference type="RefSeq" id="WP_145151367.1">
    <property type="nucleotide sequence ID" value="NZ_VNIM01000039.1"/>
</dbReference>
<evidence type="ECO:0000256" key="2">
    <source>
        <dbReference type="ARBA" id="ARBA00022737"/>
    </source>
</evidence>
<keyword evidence="5" id="KW-0479">Metal-binding</keyword>